<dbReference type="GeneID" id="68116976"/>
<organism evidence="2 3">
    <name type="scientific">Naegleria fowleri</name>
    <name type="common">Brain eating amoeba</name>
    <dbReference type="NCBI Taxonomy" id="5763"/>
    <lineage>
        <taxon>Eukaryota</taxon>
        <taxon>Discoba</taxon>
        <taxon>Heterolobosea</taxon>
        <taxon>Tetramitia</taxon>
        <taxon>Eutetramitia</taxon>
        <taxon>Vahlkampfiidae</taxon>
        <taxon>Naegleria</taxon>
    </lineage>
</organism>
<evidence type="ECO:0000256" key="1">
    <source>
        <dbReference type="SAM" id="MobiDB-lite"/>
    </source>
</evidence>
<dbReference type="InterPro" id="IPR029058">
    <property type="entry name" value="AB_hydrolase_fold"/>
</dbReference>
<feature type="compositionally biased region" description="Polar residues" evidence="1">
    <location>
        <begin position="10"/>
        <end position="20"/>
    </location>
</feature>
<feature type="compositionally biased region" description="Acidic residues" evidence="1">
    <location>
        <begin position="26"/>
        <end position="36"/>
    </location>
</feature>
<accession>A0A6A5BD82</accession>
<dbReference type="Gene3D" id="3.40.50.1820">
    <property type="entry name" value="alpha/beta hydrolase"/>
    <property type="match status" value="1"/>
</dbReference>
<dbReference type="OrthoDB" id="2107915at2759"/>
<dbReference type="VEuPathDB" id="AmoebaDB:FDP41_009761"/>
<name>A0A6A5BD82_NAEFO</name>
<proteinExistence type="predicted"/>
<dbReference type="Proteomes" id="UP000444721">
    <property type="component" value="Unassembled WGS sequence"/>
</dbReference>
<gene>
    <name evidence="2" type="ORF">FDP41_009761</name>
</gene>
<reference evidence="2 3" key="1">
    <citation type="journal article" date="2019" name="Sci. Rep.">
        <title>Nanopore sequencing improves the draft genome of the human pathogenic amoeba Naegleria fowleri.</title>
        <authorList>
            <person name="Liechti N."/>
            <person name="Schurch N."/>
            <person name="Bruggmann R."/>
            <person name="Wittwer M."/>
        </authorList>
    </citation>
    <scope>NUCLEOTIDE SEQUENCE [LARGE SCALE GENOMIC DNA]</scope>
    <source>
        <strain evidence="2 3">ATCC 30894</strain>
    </source>
</reference>
<dbReference type="AlphaFoldDB" id="A0A6A5BD82"/>
<dbReference type="OMA" id="HWRDYAP"/>
<evidence type="ECO:0008006" key="4">
    <source>
        <dbReference type="Google" id="ProtNLM"/>
    </source>
</evidence>
<dbReference type="SUPFAM" id="SSF53474">
    <property type="entry name" value="alpha/beta-Hydrolases"/>
    <property type="match status" value="1"/>
</dbReference>
<dbReference type="RefSeq" id="XP_044556780.1">
    <property type="nucleotide sequence ID" value="XM_044713754.1"/>
</dbReference>
<feature type="region of interest" description="Disordered" evidence="1">
    <location>
        <begin position="1"/>
        <end position="49"/>
    </location>
</feature>
<sequence length="412" mass="47684">MSLLPHSDHQPTTPESTSKQFYFDEKVEEDDEEENQQQEPTTEPTSSASFELKKEKILIPSRGDSFPLIGYVFKNAGKSLHDDKVVYVITSAATGVHQDYHFHFAEYVVRYGHASNQTVIAVTYDYRGMGESRDTDKPLVKCTFYDWAKDFWGVMDFCIKYHKENFSQPKVAMEISAVGNSIGAYLMMTVPSDLAPYFTRGFMLSAFNGYFGYFQPFKSKKDMMHYLRTKLFFASVPLLSAMYGYFPSGTVFKSMEDIPTGVAYTWRQFQYNPQYMTEPDNPKKPILPTNMEHVTFLNWAFEDDVFTNKTSVAKYNEKFFGRCKEYFFELIRRPIMKSVATTPSNPQQPPKRLPIGHVGFFKKHVRDRSDLWKDACEFIIFGKIIRTPSTEILYSRPSKEAPNPPQQRISKL</sequence>
<dbReference type="VEuPathDB" id="AmoebaDB:NfTy_087890"/>
<comment type="caution">
    <text evidence="2">The sequence shown here is derived from an EMBL/GenBank/DDBJ whole genome shotgun (WGS) entry which is preliminary data.</text>
</comment>
<keyword evidence="3" id="KW-1185">Reference proteome</keyword>
<dbReference type="VEuPathDB" id="AmoebaDB:NF0004700"/>
<protein>
    <recommendedName>
        <fullName evidence="4">Serine aminopeptidase S33 domain-containing protein</fullName>
    </recommendedName>
</protein>
<evidence type="ECO:0000313" key="2">
    <source>
        <dbReference type="EMBL" id="KAF0972065.1"/>
    </source>
</evidence>
<evidence type="ECO:0000313" key="3">
    <source>
        <dbReference type="Proteomes" id="UP000444721"/>
    </source>
</evidence>
<dbReference type="EMBL" id="VFQX01000072">
    <property type="protein sequence ID" value="KAF0972065.1"/>
    <property type="molecule type" value="Genomic_DNA"/>
</dbReference>